<proteinExistence type="predicted"/>
<evidence type="ECO:0008006" key="3">
    <source>
        <dbReference type="Google" id="ProtNLM"/>
    </source>
</evidence>
<dbReference type="RefSeq" id="WP_307157785.1">
    <property type="nucleotide sequence ID" value="NZ_JAUSWH010000005.1"/>
</dbReference>
<comment type="caution">
    <text evidence="1">The sequence shown here is derived from an EMBL/GenBank/DDBJ whole genome shotgun (WGS) entry which is preliminary data.</text>
</comment>
<sequence length="71" mass="8090">MPEVFCDILPEPTGWIFIVNGTPSPTYPNDRLAMEAARSHARHQRLGRVILRKQDLLGRMMKVAVEDHVAH</sequence>
<organism evidence="1 2">
    <name type="scientific">Rhizobium paknamense</name>
    <dbReference type="NCBI Taxonomy" id="1206817"/>
    <lineage>
        <taxon>Bacteria</taxon>
        <taxon>Pseudomonadati</taxon>
        <taxon>Pseudomonadota</taxon>
        <taxon>Alphaproteobacteria</taxon>
        <taxon>Hyphomicrobiales</taxon>
        <taxon>Rhizobiaceae</taxon>
        <taxon>Rhizobium/Agrobacterium group</taxon>
        <taxon>Rhizobium</taxon>
    </lineage>
</organism>
<gene>
    <name evidence="1" type="ORF">QO005_001925</name>
</gene>
<evidence type="ECO:0000313" key="2">
    <source>
        <dbReference type="Proteomes" id="UP001235269"/>
    </source>
</evidence>
<accession>A0ABU0IDR8</accession>
<keyword evidence="2" id="KW-1185">Reference proteome</keyword>
<evidence type="ECO:0000313" key="1">
    <source>
        <dbReference type="EMBL" id="MDQ0455585.1"/>
    </source>
</evidence>
<reference evidence="1 2" key="1">
    <citation type="submission" date="2023-07" db="EMBL/GenBank/DDBJ databases">
        <title>Genomic Encyclopedia of Type Strains, Phase IV (KMG-IV): sequencing the most valuable type-strain genomes for metagenomic binning, comparative biology and taxonomic classification.</title>
        <authorList>
            <person name="Goeker M."/>
        </authorList>
    </citation>
    <scope>NUCLEOTIDE SEQUENCE [LARGE SCALE GENOMIC DNA]</scope>
    <source>
        <strain evidence="1 2">DSM 100301</strain>
    </source>
</reference>
<name>A0ABU0IDR8_9HYPH</name>
<dbReference type="EMBL" id="JAUSWH010000005">
    <property type="protein sequence ID" value="MDQ0455585.1"/>
    <property type="molecule type" value="Genomic_DNA"/>
</dbReference>
<dbReference type="Proteomes" id="UP001235269">
    <property type="component" value="Unassembled WGS sequence"/>
</dbReference>
<protein>
    <recommendedName>
        <fullName evidence="3">DUF2188 domain-containing protein</fullName>
    </recommendedName>
</protein>